<evidence type="ECO:0000313" key="5">
    <source>
        <dbReference type="Proteomes" id="UP001209713"/>
    </source>
</evidence>
<proteinExistence type="predicted"/>
<evidence type="ECO:0000313" key="4">
    <source>
        <dbReference type="EMBL" id="MCV2402505.1"/>
    </source>
</evidence>
<dbReference type="Pfam" id="PF13778">
    <property type="entry name" value="DUF4174"/>
    <property type="match status" value="1"/>
</dbReference>
<name>A0ABT2YRJ5_9GAMM</name>
<keyword evidence="1 2" id="KW-0732">Signal</keyword>
<dbReference type="EMBL" id="JAOVZB010000002">
    <property type="protein sequence ID" value="MCV2402505.1"/>
    <property type="molecule type" value="Genomic_DNA"/>
</dbReference>
<evidence type="ECO:0000256" key="1">
    <source>
        <dbReference type="ARBA" id="ARBA00022729"/>
    </source>
</evidence>
<accession>A0ABT2YRJ5</accession>
<dbReference type="Proteomes" id="UP001209713">
    <property type="component" value="Unassembled WGS sequence"/>
</dbReference>
<evidence type="ECO:0000256" key="2">
    <source>
        <dbReference type="SAM" id="SignalP"/>
    </source>
</evidence>
<dbReference type="InterPro" id="IPR025232">
    <property type="entry name" value="DUF4174"/>
</dbReference>
<keyword evidence="5" id="KW-1185">Reference proteome</keyword>
<feature type="domain" description="DUF4174" evidence="3">
    <location>
        <begin position="30"/>
        <end position="135"/>
    </location>
</feature>
<comment type="caution">
    <text evidence="4">The sequence shown here is derived from an EMBL/GenBank/DDBJ whole genome shotgun (WGS) entry which is preliminary data.</text>
</comment>
<feature type="signal peptide" evidence="2">
    <location>
        <begin position="1"/>
        <end position="18"/>
    </location>
</feature>
<dbReference type="RefSeq" id="WP_263529885.1">
    <property type="nucleotide sequence ID" value="NZ_JAOVZB010000002.1"/>
</dbReference>
<reference evidence="4 5" key="1">
    <citation type="submission" date="2022-10" db="EMBL/GenBank/DDBJ databases">
        <title>Marinomonas transparenta sp. nov. and Marinomonas sargassi sp. nov., isolated from marine alga (Sargassum natans (L.) Gaillon).</title>
        <authorList>
            <person name="Wang Y."/>
        </authorList>
    </citation>
    <scope>NUCLEOTIDE SEQUENCE [LARGE SCALE GENOMIC DNA]</scope>
    <source>
        <strain evidence="4 5">C2222</strain>
    </source>
</reference>
<sequence>MKNFSLLMMVVFSSSSYANHPVVLNDPTPLQWKNRLIIVNEPQKTDSVLALIKANNDEINDRDIVWFIFDNKEVLTNYTGRLSARFTYNTKQMYLLGEDTVTLIGKDSGLKSQQSQINLPNIFSQIDAMPMRQREMRERK</sequence>
<protein>
    <submittedName>
        <fullName evidence="4">DUF4174 domain-containing protein</fullName>
    </submittedName>
</protein>
<gene>
    <name evidence="4" type="ORF">OFY17_06320</name>
</gene>
<feature type="chain" id="PRO_5046625216" evidence="2">
    <location>
        <begin position="19"/>
        <end position="140"/>
    </location>
</feature>
<organism evidence="4 5">
    <name type="scientific">Marinomonas sargassi</name>
    <dbReference type="NCBI Taxonomy" id="2984494"/>
    <lineage>
        <taxon>Bacteria</taxon>
        <taxon>Pseudomonadati</taxon>
        <taxon>Pseudomonadota</taxon>
        <taxon>Gammaproteobacteria</taxon>
        <taxon>Oceanospirillales</taxon>
        <taxon>Oceanospirillaceae</taxon>
        <taxon>Marinomonas</taxon>
    </lineage>
</organism>
<evidence type="ECO:0000259" key="3">
    <source>
        <dbReference type="Pfam" id="PF13778"/>
    </source>
</evidence>